<dbReference type="InterPro" id="IPR011008">
    <property type="entry name" value="Dimeric_a/b-barrel"/>
</dbReference>
<evidence type="ECO:0000256" key="13">
    <source>
        <dbReference type="RuleBase" id="RU365017"/>
    </source>
</evidence>
<dbReference type="Pfam" id="PF20628">
    <property type="entry name" value="Dyp_perox_C"/>
    <property type="match status" value="1"/>
</dbReference>
<evidence type="ECO:0000256" key="7">
    <source>
        <dbReference type="ARBA" id="ARBA00023004"/>
    </source>
</evidence>
<evidence type="ECO:0000256" key="3">
    <source>
        <dbReference type="ARBA" id="ARBA00022617"/>
    </source>
</evidence>
<name>A0ABV2P7Z7_9MICC</name>
<evidence type="ECO:0000256" key="10">
    <source>
        <dbReference type="ARBA" id="ARBA00033771"/>
    </source>
</evidence>
<evidence type="ECO:0000256" key="8">
    <source>
        <dbReference type="ARBA" id="ARBA00023239"/>
    </source>
</evidence>
<dbReference type="InterPro" id="IPR048328">
    <property type="entry name" value="Dyp_perox_C"/>
</dbReference>
<evidence type="ECO:0000256" key="5">
    <source>
        <dbReference type="ARBA" id="ARBA00022729"/>
    </source>
</evidence>
<dbReference type="NCBIfam" id="TIGR01413">
    <property type="entry name" value="Dyp_perox_fam"/>
    <property type="match status" value="1"/>
</dbReference>
<keyword evidence="19" id="KW-1185">Reference proteome</keyword>
<keyword evidence="7 13" id="KW-0408">Iron</keyword>
<keyword evidence="2 13" id="KW-0575">Peroxidase</keyword>
<feature type="domain" description="Dyp-type peroxidase C-terminal" evidence="17">
    <location>
        <begin position="283"/>
        <end position="469"/>
    </location>
</feature>
<gene>
    <name evidence="18" type="ORF">ABIE37_002698</name>
</gene>
<dbReference type="SUPFAM" id="SSF54909">
    <property type="entry name" value="Dimeric alpha+beta barrel"/>
    <property type="match status" value="1"/>
</dbReference>
<keyword evidence="15" id="KW-0812">Transmembrane</keyword>
<feature type="transmembrane region" description="Helical" evidence="15">
    <location>
        <begin position="64"/>
        <end position="84"/>
    </location>
</feature>
<feature type="compositionally biased region" description="Polar residues" evidence="14">
    <location>
        <begin position="32"/>
        <end position="42"/>
    </location>
</feature>
<dbReference type="Proteomes" id="UP001549307">
    <property type="component" value="Unassembled WGS sequence"/>
</dbReference>
<evidence type="ECO:0000256" key="1">
    <source>
        <dbReference type="ARBA" id="ARBA00004196"/>
    </source>
</evidence>
<proteinExistence type="inferred from homology"/>
<dbReference type="InterPro" id="IPR048327">
    <property type="entry name" value="Dyp_perox_N"/>
</dbReference>
<dbReference type="NCBIfam" id="TIGR01412">
    <property type="entry name" value="tat_substr_1"/>
    <property type="match status" value="1"/>
</dbReference>
<evidence type="ECO:0000313" key="19">
    <source>
        <dbReference type="Proteomes" id="UP001549307"/>
    </source>
</evidence>
<evidence type="ECO:0000256" key="14">
    <source>
        <dbReference type="SAM" id="MobiDB-lite"/>
    </source>
</evidence>
<dbReference type="InterPro" id="IPR006313">
    <property type="entry name" value="EfeB/EfeN"/>
</dbReference>
<dbReference type="PROSITE" id="PS51404">
    <property type="entry name" value="DYP_PEROXIDASE"/>
    <property type="match status" value="1"/>
</dbReference>
<keyword evidence="15" id="KW-0472">Membrane</keyword>
<evidence type="ECO:0000256" key="4">
    <source>
        <dbReference type="ARBA" id="ARBA00022723"/>
    </source>
</evidence>
<comment type="catalytic activity">
    <reaction evidence="12">
        <text>heme b + 2 H(+) = protoporphyrin IX + Fe(2+)</text>
        <dbReference type="Rhea" id="RHEA:22584"/>
        <dbReference type="ChEBI" id="CHEBI:15378"/>
        <dbReference type="ChEBI" id="CHEBI:29033"/>
        <dbReference type="ChEBI" id="CHEBI:57306"/>
        <dbReference type="ChEBI" id="CHEBI:60344"/>
        <dbReference type="EC" id="4.98.1.1"/>
    </reaction>
    <physiologicalReaction direction="left-to-right" evidence="12">
        <dbReference type="Rhea" id="RHEA:22585"/>
    </physiologicalReaction>
</comment>
<feature type="domain" description="Dyp-type peroxidase N-terminal" evidence="16">
    <location>
        <begin position="112"/>
        <end position="271"/>
    </location>
</feature>
<keyword evidence="5" id="KW-0732">Signal</keyword>
<evidence type="ECO:0000313" key="18">
    <source>
        <dbReference type="EMBL" id="MET4540908.1"/>
    </source>
</evidence>
<feature type="compositionally biased region" description="Basic and acidic residues" evidence="14">
    <location>
        <begin position="18"/>
        <end position="28"/>
    </location>
</feature>
<dbReference type="PANTHER" id="PTHR30521">
    <property type="entry name" value="DEFERROCHELATASE/PEROXIDASE"/>
    <property type="match status" value="1"/>
</dbReference>
<dbReference type="Pfam" id="PF04261">
    <property type="entry name" value="Dyp_perox_N"/>
    <property type="match status" value="1"/>
</dbReference>
<comment type="cofactor">
    <cofactor evidence="13">
        <name>heme b</name>
        <dbReference type="ChEBI" id="CHEBI:60344"/>
    </cofactor>
    <text evidence="13">Binds 1 heme b (iron(II)-protoporphyrin IX) group non-covalently per subunit.</text>
</comment>
<evidence type="ECO:0000256" key="2">
    <source>
        <dbReference type="ARBA" id="ARBA00022559"/>
    </source>
</evidence>
<dbReference type="InterPro" id="IPR006311">
    <property type="entry name" value="TAT_signal"/>
</dbReference>
<evidence type="ECO:0000256" key="6">
    <source>
        <dbReference type="ARBA" id="ARBA00023002"/>
    </source>
</evidence>
<dbReference type="InterPro" id="IPR006314">
    <property type="entry name" value="Dyp_peroxidase"/>
</dbReference>
<dbReference type="EC" id="1.11.1.-" evidence="13"/>
<evidence type="ECO:0000256" key="11">
    <source>
        <dbReference type="ARBA" id="ARBA00033775"/>
    </source>
</evidence>
<organism evidence="18 19">
    <name type="scientific">Arthrobacter bambusae</name>
    <dbReference type="NCBI Taxonomy" id="1338426"/>
    <lineage>
        <taxon>Bacteria</taxon>
        <taxon>Bacillati</taxon>
        <taxon>Actinomycetota</taxon>
        <taxon>Actinomycetes</taxon>
        <taxon>Micrococcales</taxon>
        <taxon>Micrococcaceae</taxon>
        <taxon>Arthrobacter</taxon>
    </lineage>
</organism>
<feature type="compositionally biased region" description="Low complexity" evidence="14">
    <location>
        <begin position="43"/>
        <end position="55"/>
    </location>
</feature>
<keyword evidence="15" id="KW-1133">Transmembrane helix</keyword>
<feature type="region of interest" description="Disordered" evidence="14">
    <location>
        <begin position="1"/>
        <end position="55"/>
    </location>
</feature>
<dbReference type="PANTHER" id="PTHR30521:SF4">
    <property type="entry name" value="DEFERROCHELATASE"/>
    <property type="match status" value="1"/>
</dbReference>
<keyword evidence="4 13" id="KW-0479">Metal-binding</keyword>
<evidence type="ECO:0000256" key="9">
    <source>
        <dbReference type="ARBA" id="ARBA00025737"/>
    </source>
</evidence>
<accession>A0ABV2P7Z7</accession>
<keyword evidence="8" id="KW-0456">Lyase</keyword>
<dbReference type="PROSITE" id="PS51318">
    <property type="entry name" value="TAT"/>
    <property type="match status" value="1"/>
</dbReference>
<reference evidence="18 19" key="1">
    <citation type="submission" date="2024-06" db="EMBL/GenBank/DDBJ databases">
        <title>Sorghum-associated microbial communities from plants grown in Nebraska, USA.</title>
        <authorList>
            <person name="Schachtman D."/>
        </authorList>
    </citation>
    <scope>NUCLEOTIDE SEQUENCE [LARGE SCALE GENOMIC DNA]</scope>
    <source>
        <strain evidence="18 19">3552</strain>
    </source>
</reference>
<comment type="similarity">
    <text evidence="9 13">Belongs to the DyP-type peroxidase family.</text>
</comment>
<evidence type="ECO:0000256" key="15">
    <source>
        <dbReference type="SAM" id="Phobius"/>
    </source>
</evidence>
<comment type="function">
    <text evidence="13">Involved in the recovery of exogenous heme iron. Extracts iron from heme while preserving the protoporphyrin ring intact.</text>
</comment>
<protein>
    <recommendedName>
        <fullName evidence="10 13">Deferrochelatase</fullName>
        <ecNumber evidence="13">1.11.1.-</ecNumber>
    </recommendedName>
    <alternativeName>
        <fullName evidence="11 13">Peroxidase EfeB</fullName>
    </alternativeName>
</protein>
<sequence length="481" mass="50132">MSGCPFGHADGPAAAGPDTERTGEDTGVERSGGSTAVVTSPEASDGGSAASAAAGSSRMSRRGLLSLAGVGGAGAVAGLAAGFLGHDALAAGAAAADTSAGEAVVPFFGDHQAGITTPAQDRLHMAAFDVTTEDRKELIKLLKDWTAAAEAMTTGNPTGRTGAVDGPYDAPPEDTGEALDLPAAKLTLTFGFGAGLFEKDGKARFGLDGRRPEALIDLPHFPGDDLQPGRTGGDIVIQACADDPQVAVHAIRNLARIGFGKVRVRWSQLGFGRTSSTSRAQVTPRNLFGFKDGTNNLKVEDNALLDEHVWVPSGTRPSEQWMAGGSYLVARRIQMHIEIWDRTSLREQEGLIGRTKGVGAPLSGGDEFTTPDFALAGRDGDPLIPLDAHVRLAHPDQNAGVRMLRRGYNFTDGSDGLGHLDAGLFFIAFVKDPRTHYVPMQLALAKSDTLSVEYLKHTGSGLFAVPPGVRQGGFIGEGLFA</sequence>
<evidence type="ECO:0000259" key="16">
    <source>
        <dbReference type="Pfam" id="PF04261"/>
    </source>
</evidence>
<comment type="subcellular location">
    <subcellularLocation>
        <location evidence="1">Cell envelope</location>
    </subcellularLocation>
</comment>
<evidence type="ECO:0000256" key="12">
    <source>
        <dbReference type="ARBA" id="ARBA00048856"/>
    </source>
</evidence>
<keyword evidence="3 13" id="KW-0349">Heme</keyword>
<keyword evidence="6 13" id="KW-0560">Oxidoreductase</keyword>
<comment type="caution">
    <text evidence="18">The sequence shown here is derived from an EMBL/GenBank/DDBJ whole genome shotgun (WGS) entry which is preliminary data.</text>
</comment>
<dbReference type="EMBL" id="JBEPSN010000007">
    <property type="protein sequence ID" value="MET4540908.1"/>
    <property type="molecule type" value="Genomic_DNA"/>
</dbReference>
<evidence type="ECO:0000259" key="17">
    <source>
        <dbReference type="Pfam" id="PF20628"/>
    </source>
</evidence>